<sequence length="324" mass="35047">MTFTVRFDMRNPGFAGRPAVDRYAAALEMAEWADRVGVERIILSEHHGAADGYLPSPLTLLGAMAARTERIRLSVTALIAPFHDPLRLAEDVVVLDNISRGRVELVLAAGYVPAEFAMFGVPMGERVARVTEAVTTLKAAFTGEEFEYRGRRVRVTPAPCLPGGPPVLLGGSSPGAARRAARIADGFSPTSPGVWEDYRAEVLRLGRTDPGALPTPSRGLVILADDPEQAWPEHAPYLLHEMNSYGEWMTQAAGVTSPYTLVDDVAALRAQGRYRILTPDQLVAEIEAAPQVPVAMHPLCGGTPPELGWASLRLLEEKVLPRLS</sequence>
<dbReference type="Pfam" id="PF00296">
    <property type="entry name" value="Bac_luciferase"/>
    <property type="match status" value="1"/>
</dbReference>
<feature type="domain" description="Luciferase-like" evidence="1">
    <location>
        <begin position="9"/>
        <end position="257"/>
    </location>
</feature>
<gene>
    <name evidence="2" type="ORF">JOF36_002604</name>
</gene>
<dbReference type="SUPFAM" id="SSF51679">
    <property type="entry name" value="Bacterial luciferase-like"/>
    <property type="match status" value="1"/>
</dbReference>
<dbReference type="Gene3D" id="3.20.20.30">
    <property type="entry name" value="Luciferase-like domain"/>
    <property type="match status" value="1"/>
</dbReference>
<accession>A0ABS4VT53</accession>
<dbReference type="Proteomes" id="UP001519295">
    <property type="component" value="Unassembled WGS sequence"/>
</dbReference>
<dbReference type="EMBL" id="JAGINU010000001">
    <property type="protein sequence ID" value="MBP2366908.1"/>
    <property type="molecule type" value="Genomic_DNA"/>
</dbReference>
<organism evidence="2 3">
    <name type="scientific">Pseudonocardia parietis</name>
    <dbReference type="NCBI Taxonomy" id="570936"/>
    <lineage>
        <taxon>Bacteria</taxon>
        <taxon>Bacillati</taxon>
        <taxon>Actinomycetota</taxon>
        <taxon>Actinomycetes</taxon>
        <taxon>Pseudonocardiales</taxon>
        <taxon>Pseudonocardiaceae</taxon>
        <taxon>Pseudonocardia</taxon>
    </lineage>
</organism>
<keyword evidence="3" id="KW-1185">Reference proteome</keyword>
<dbReference type="PANTHER" id="PTHR30137:SF6">
    <property type="entry name" value="LUCIFERASE-LIKE MONOOXYGENASE"/>
    <property type="match status" value="1"/>
</dbReference>
<proteinExistence type="predicted"/>
<name>A0ABS4VT53_9PSEU</name>
<dbReference type="RefSeq" id="WP_210027000.1">
    <property type="nucleotide sequence ID" value="NZ_JAGINU010000001.1"/>
</dbReference>
<evidence type="ECO:0000313" key="3">
    <source>
        <dbReference type="Proteomes" id="UP001519295"/>
    </source>
</evidence>
<dbReference type="InterPro" id="IPR050766">
    <property type="entry name" value="Bact_Lucif_Oxidored"/>
</dbReference>
<evidence type="ECO:0000259" key="1">
    <source>
        <dbReference type="Pfam" id="PF00296"/>
    </source>
</evidence>
<evidence type="ECO:0000313" key="2">
    <source>
        <dbReference type="EMBL" id="MBP2366908.1"/>
    </source>
</evidence>
<comment type="caution">
    <text evidence="2">The sequence shown here is derived from an EMBL/GenBank/DDBJ whole genome shotgun (WGS) entry which is preliminary data.</text>
</comment>
<protein>
    <submittedName>
        <fullName evidence="2">Alkanesulfonate monooxygenase SsuD/methylene tetrahydromethanopterin reductase-like flavin-dependent oxidoreductase (Luciferase family)</fullName>
    </submittedName>
</protein>
<dbReference type="InterPro" id="IPR036661">
    <property type="entry name" value="Luciferase-like_sf"/>
</dbReference>
<reference evidence="2 3" key="1">
    <citation type="submission" date="2021-03" db="EMBL/GenBank/DDBJ databases">
        <title>Sequencing the genomes of 1000 actinobacteria strains.</title>
        <authorList>
            <person name="Klenk H.-P."/>
        </authorList>
    </citation>
    <scope>NUCLEOTIDE SEQUENCE [LARGE SCALE GENOMIC DNA]</scope>
    <source>
        <strain evidence="2 3">DSM 45256</strain>
    </source>
</reference>
<dbReference type="InterPro" id="IPR011251">
    <property type="entry name" value="Luciferase-like_dom"/>
</dbReference>
<dbReference type="PANTHER" id="PTHR30137">
    <property type="entry name" value="LUCIFERASE-LIKE MONOOXYGENASE"/>
    <property type="match status" value="1"/>
</dbReference>